<dbReference type="SUPFAM" id="SSF51695">
    <property type="entry name" value="PLC-like phosphodiesterases"/>
    <property type="match status" value="1"/>
</dbReference>
<dbReference type="InterPro" id="IPR017946">
    <property type="entry name" value="PLC-like_Pdiesterase_TIM-brl"/>
</dbReference>
<dbReference type="GO" id="GO:0008889">
    <property type="term" value="F:glycerophosphodiester phosphodiesterase activity"/>
    <property type="evidence" value="ECO:0007669"/>
    <property type="project" value="TreeGrafter"/>
</dbReference>
<dbReference type="STRING" id="714943.Mucpa_0727"/>
<dbReference type="InterPro" id="IPR032160">
    <property type="entry name" value="DUF4996"/>
</dbReference>
<dbReference type="EMBL" id="CM001403">
    <property type="protein sequence ID" value="EHQ24908.1"/>
    <property type="molecule type" value="Genomic_DNA"/>
</dbReference>
<dbReference type="HOGENOM" id="CLU_030006_9_3_10"/>
<dbReference type="eggNOG" id="COG0584">
    <property type="taxonomic scope" value="Bacteria"/>
</dbReference>
<dbReference type="PANTHER" id="PTHR46320:SF1">
    <property type="entry name" value="GLYCEROPHOSPHODIESTER PHOSPHODIESTERASE 1"/>
    <property type="match status" value="1"/>
</dbReference>
<dbReference type="Proteomes" id="UP000002774">
    <property type="component" value="Chromosome"/>
</dbReference>
<organism evidence="3 4">
    <name type="scientific">Mucilaginibacter paludis DSM 18603</name>
    <dbReference type="NCBI Taxonomy" id="714943"/>
    <lineage>
        <taxon>Bacteria</taxon>
        <taxon>Pseudomonadati</taxon>
        <taxon>Bacteroidota</taxon>
        <taxon>Sphingobacteriia</taxon>
        <taxon>Sphingobacteriales</taxon>
        <taxon>Sphingobacteriaceae</taxon>
        <taxon>Mucilaginibacter</taxon>
    </lineage>
</organism>
<accession>H1Y889</accession>
<reference evidence="3" key="1">
    <citation type="submission" date="2011-09" db="EMBL/GenBank/DDBJ databases">
        <title>The permanent draft genome of Mucilaginibacter paludis DSM 18603.</title>
        <authorList>
            <consortium name="US DOE Joint Genome Institute (JGI-PGF)"/>
            <person name="Lucas S."/>
            <person name="Han J."/>
            <person name="Lapidus A."/>
            <person name="Bruce D."/>
            <person name="Goodwin L."/>
            <person name="Pitluck S."/>
            <person name="Peters L."/>
            <person name="Kyrpides N."/>
            <person name="Mavromatis K."/>
            <person name="Ivanova N."/>
            <person name="Mikhailova N."/>
            <person name="Held B."/>
            <person name="Detter J.C."/>
            <person name="Tapia R."/>
            <person name="Han C."/>
            <person name="Land M."/>
            <person name="Hauser L."/>
            <person name="Markowitz V."/>
            <person name="Cheng J.-F."/>
            <person name="Hugenholtz P."/>
            <person name="Woyke T."/>
            <person name="Wu D."/>
            <person name="Tindall B."/>
            <person name="Brambilla E."/>
            <person name="Klenk H.-P."/>
            <person name="Eisen J.A."/>
        </authorList>
    </citation>
    <scope>NUCLEOTIDE SEQUENCE [LARGE SCALE GENOMIC DNA]</scope>
    <source>
        <strain evidence="3">DSM 18603</strain>
    </source>
</reference>
<sequence>MKKESFKKLIIIPLLLLISWVKAQQSPQEKLKDVFNPKSNKVLVAAHRGDWRNAPENSLQGLKNCVAMGVDIVELDLKKTKDGFLIVMHDKTIDRTTTGTGYPADYTLDSLKKLFLRKGNGVPSNHRIPTFEEFLIAGKGKVIIDVDKGYEYFNDVVQLLKKYDMTKQTIINIDDNTYYNSIVTRFGAIDTSVIMMPIINYAKPNAGKIIASYWGYPNTIFQPVFKSDTLSLIANLDLLKRRRFGLWLNSLWPSLNGGHDDDKAVEENHPDETWGWLLKKGANIIQTDRPKEMLEYLRKRKLHQ</sequence>
<protein>
    <submittedName>
        <fullName evidence="3">Glycerophosphoryl diester phosphodiesterase</fullName>
    </submittedName>
</protein>
<evidence type="ECO:0000313" key="3">
    <source>
        <dbReference type="EMBL" id="EHQ24908.1"/>
    </source>
</evidence>
<dbReference type="PANTHER" id="PTHR46320">
    <property type="entry name" value="GLYCEROPHOSPHODIESTER PHOSPHODIESTERASE 1"/>
    <property type="match status" value="1"/>
</dbReference>
<keyword evidence="1" id="KW-0732">Signal</keyword>
<dbReference type="GO" id="GO:0006580">
    <property type="term" value="P:ethanolamine metabolic process"/>
    <property type="evidence" value="ECO:0007669"/>
    <property type="project" value="TreeGrafter"/>
</dbReference>
<feature type="signal peptide" evidence="1">
    <location>
        <begin position="1"/>
        <end position="23"/>
    </location>
</feature>
<gene>
    <name evidence="3" type="ORF">Mucpa_0727</name>
</gene>
<dbReference type="RefSeq" id="WP_008504507.1">
    <property type="nucleotide sequence ID" value="NZ_CM001403.1"/>
</dbReference>
<dbReference type="PROSITE" id="PS51704">
    <property type="entry name" value="GP_PDE"/>
    <property type="match status" value="1"/>
</dbReference>
<dbReference type="GO" id="GO:0006644">
    <property type="term" value="P:phospholipid metabolic process"/>
    <property type="evidence" value="ECO:0007669"/>
    <property type="project" value="TreeGrafter"/>
</dbReference>
<name>H1Y889_9SPHI</name>
<evidence type="ECO:0000256" key="1">
    <source>
        <dbReference type="SAM" id="SignalP"/>
    </source>
</evidence>
<dbReference type="Gene3D" id="3.20.20.190">
    <property type="entry name" value="Phosphatidylinositol (PI) phosphodiesterase"/>
    <property type="match status" value="1"/>
</dbReference>
<proteinExistence type="predicted"/>
<keyword evidence="4" id="KW-1185">Reference proteome</keyword>
<evidence type="ECO:0000313" key="4">
    <source>
        <dbReference type="Proteomes" id="UP000002774"/>
    </source>
</evidence>
<dbReference type="AlphaFoldDB" id="H1Y889"/>
<dbReference type="InterPro" id="IPR030395">
    <property type="entry name" value="GP_PDE_dom"/>
</dbReference>
<feature type="domain" description="GP-PDE" evidence="2">
    <location>
        <begin position="42"/>
        <end position="297"/>
    </location>
</feature>
<dbReference type="GO" id="GO:0070291">
    <property type="term" value="P:N-acylethanolamine metabolic process"/>
    <property type="evidence" value="ECO:0007669"/>
    <property type="project" value="TreeGrafter"/>
</dbReference>
<dbReference type="Pfam" id="PF03009">
    <property type="entry name" value="GDPD"/>
    <property type="match status" value="1"/>
</dbReference>
<dbReference type="GO" id="GO:0005886">
    <property type="term" value="C:plasma membrane"/>
    <property type="evidence" value="ECO:0007669"/>
    <property type="project" value="TreeGrafter"/>
</dbReference>
<feature type="chain" id="PRO_5003557124" evidence="1">
    <location>
        <begin position="24"/>
        <end position="304"/>
    </location>
</feature>
<dbReference type="CDD" id="cd08566">
    <property type="entry name" value="GDPD_AtGDE_like"/>
    <property type="match status" value="1"/>
</dbReference>
<evidence type="ECO:0000259" key="2">
    <source>
        <dbReference type="PROSITE" id="PS51704"/>
    </source>
</evidence>
<dbReference type="OrthoDB" id="384721at2"/>
<dbReference type="Pfam" id="PF16387">
    <property type="entry name" value="DUF4996"/>
    <property type="match status" value="1"/>
</dbReference>